<name>A0ABT8YXB3_9SPIR</name>
<keyword evidence="1 3" id="KW-0378">Hydrolase</keyword>
<keyword evidence="4" id="KW-1185">Reference proteome</keyword>
<protein>
    <submittedName>
        <fullName evidence="3">8-oxoguanine deaminase</fullName>
        <ecNumber evidence="3">3.5.4.32</ecNumber>
    </submittedName>
</protein>
<dbReference type="EC" id="3.5.4.32" evidence="3"/>
<evidence type="ECO:0000256" key="1">
    <source>
        <dbReference type="ARBA" id="ARBA00022801"/>
    </source>
</evidence>
<evidence type="ECO:0000313" key="4">
    <source>
        <dbReference type="Proteomes" id="UP001175147"/>
    </source>
</evidence>
<feature type="domain" description="Amidohydrolase-related" evidence="2">
    <location>
        <begin position="62"/>
        <end position="430"/>
    </location>
</feature>
<dbReference type="Gene3D" id="2.30.40.10">
    <property type="entry name" value="Urease, subunit C, domain 1"/>
    <property type="match status" value="1"/>
</dbReference>
<reference evidence="3" key="1">
    <citation type="submission" date="2023-07" db="EMBL/GenBank/DDBJ databases">
        <title>Mucosal microbiota of week-old chicken and adult hens.</title>
        <authorList>
            <person name="Volf J."/>
            <person name="Karasova D."/>
            <person name="Crhanova M."/>
            <person name="Faldynova M."/>
            <person name="Prikrylova H."/>
            <person name="Zeman M."/>
            <person name="Babak V."/>
            <person name="Rajova J."/>
            <person name="Rychlik I."/>
        </authorList>
    </citation>
    <scope>NUCLEOTIDE SEQUENCE</scope>
    <source>
        <strain evidence="3">ET902</strain>
    </source>
</reference>
<sequence>MSSIFIKNASSIVTCSENDKVYNSANILIENGIITYIGKIGEKEILIKEKNADRVIDASGYFVYPGLINTHHHLFQIFSRNLPQVQNMELFEWLTNLYKIWKNLNSEVVYYSSITAMGELLKTGCTTCFDHHYLFQNNNAEGIIDSQFRAAKDLGIRMYSSRGSMDLSKKDGGLPPDSVVQPLDVILKDCQRVVEKYHDNSKYSMNMVALAPCAPFNVSEELLKQSAILARDLKVRLHTHLCETKDEEVYVKEKFNMRPLEYMESLGWVGNDVWYAHGIHFNEKELKFLADTKTGVAHCPISNMKLSSGVCNIPEMLKLGVPVGLAVDGSASNDGSNMLEEMRVCYLLHRLNSSNNAPSAYDILKMATKGGAQVLGRNDIGSLEVGKAGDLFMIDMRRLEMVGADFDPKSILCTIGWKNTVDYTIVNGKVAAEKGKLTSIDEEKMYKLAYETERKYLNM</sequence>
<dbReference type="NCBIfam" id="NF006055">
    <property type="entry name" value="PRK08203.1"/>
    <property type="match status" value="1"/>
</dbReference>
<proteinExistence type="predicted"/>
<dbReference type="InterPro" id="IPR032466">
    <property type="entry name" value="Metal_Hydrolase"/>
</dbReference>
<dbReference type="EMBL" id="JAUPBM010000054">
    <property type="protein sequence ID" value="MDO7020251.1"/>
    <property type="molecule type" value="Genomic_DNA"/>
</dbReference>
<dbReference type="InterPro" id="IPR011059">
    <property type="entry name" value="Metal-dep_hydrolase_composite"/>
</dbReference>
<dbReference type="Pfam" id="PF01979">
    <property type="entry name" value="Amidohydro_1"/>
    <property type="match status" value="1"/>
</dbReference>
<comment type="caution">
    <text evidence="3">The sequence shown here is derived from an EMBL/GenBank/DDBJ whole genome shotgun (WGS) entry which is preliminary data.</text>
</comment>
<organism evidence="3 4">
    <name type="scientific">Brachyspira innocens</name>
    <dbReference type="NCBI Taxonomy" id="13264"/>
    <lineage>
        <taxon>Bacteria</taxon>
        <taxon>Pseudomonadati</taxon>
        <taxon>Spirochaetota</taxon>
        <taxon>Spirochaetia</taxon>
        <taxon>Brachyspirales</taxon>
        <taxon>Brachyspiraceae</taxon>
        <taxon>Brachyspira</taxon>
    </lineage>
</organism>
<dbReference type="SUPFAM" id="SSF51338">
    <property type="entry name" value="Composite domain of metallo-dependent hydrolases"/>
    <property type="match status" value="1"/>
</dbReference>
<gene>
    <name evidence="3" type="ORF">Q5M86_05635</name>
</gene>
<evidence type="ECO:0000259" key="2">
    <source>
        <dbReference type="Pfam" id="PF01979"/>
    </source>
</evidence>
<dbReference type="InterPro" id="IPR006680">
    <property type="entry name" value="Amidohydro-rel"/>
</dbReference>
<dbReference type="PANTHER" id="PTHR43794:SF11">
    <property type="entry name" value="AMIDOHYDROLASE-RELATED DOMAIN-CONTAINING PROTEIN"/>
    <property type="match status" value="1"/>
</dbReference>
<dbReference type="PANTHER" id="PTHR43794">
    <property type="entry name" value="AMINOHYDROLASE SSNA-RELATED"/>
    <property type="match status" value="1"/>
</dbReference>
<dbReference type="Gene3D" id="3.20.20.140">
    <property type="entry name" value="Metal-dependent hydrolases"/>
    <property type="match status" value="1"/>
</dbReference>
<dbReference type="SUPFAM" id="SSF51556">
    <property type="entry name" value="Metallo-dependent hydrolases"/>
    <property type="match status" value="1"/>
</dbReference>
<accession>A0ABT8YXB3</accession>
<dbReference type="Proteomes" id="UP001175147">
    <property type="component" value="Unassembled WGS sequence"/>
</dbReference>
<dbReference type="InterPro" id="IPR050287">
    <property type="entry name" value="MTA/SAH_deaminase"/>
</dbReference>
<dbReference type="CDD" id="cd01298">
    <property type="entry name" value="ATZ_TRZ_like"/>
    <property type="match status" value="1"/>
</dbReference>
<dbReference type="RefSeq" id="WP_304384369.1">
    <property type="nucleotide sequence ID" value="NZ_JAUPBL010000009.1"/>
</dbReference>
<dbReference type="GO" id="GO:0102127">
    <property type="term" value="F:8-oxoguanine deaminase activity"/>
    <property type="evidence" value="ECO:0007669"/>
    <property type="project" value="UniProtKB-EC"/>
</dbReference>
<evidence type="ECO:0000313" key="3">
    <source>
        <dbReference type="EMBL" id="MDO7020251.1"/>
    </source>
</evidence>